<organism evidence="1 2">
    <name type="scientific">Hymenobacter busanensis</name>
    <dbReference type="NCBI Taxonomy" id="2607656"/>
    <lineage>
        <taxon>Bacteria</taxon>
        <taxon>Pseudomonadati</taxon>
        <taxon>Bacteroidota</taxon>
        <taxon>Cytophagia</taxon>
        <taxon>Cytophagales</taxon>
        <taxon>Hymenobacteraceae</taxon>
        <taxon>Hymenobacter</taxon>
    </lineage>
</organism>
<dbReference type="RefSeq" id="WP_151079043.1">
    <property type="nucleotide sequence ID" value="NZ_CP047647.1"/>
</dbReference>
<accession>A0A7L5A1G3</accession>
<keyword evidence="2" id="KW-1185">Reference proteome</keyword>
<gene>
    <name evidence="1" type="ORF">F0P96_11525</name>
</gene>
<dbReference type="Proteomes" id="UP000326380">
    <property type="component" value="Unassembled WGS sequence"/>
</dbReference>
<evidence type="ECO:0000313" key="1">
    <source>
        <dbReference type="EMBL" id="KAA9332111.1"/>
    </source>
</evidence>
<sequence length="133" mass="14800">MPTPPYATYEGQYQRYFGQVVAAYQSTPTSPDDVQVQAGGVLRLTQAEFTQLIRNGQAFGQPRQQFFEPVGFVRVGGTWLLAHFATGLSQPAAFSRAERVLWPNTSLFASVGLTLYPTTLYRELHRQRTASAP</sequence>
<evidence type="ECO:0000313" key="2">
    <source>
        <dbReference type="Proteomes" id="UP000326380"/>
    </source>
</evidence>
<name>A0A7L5A1G3_9BACT</name>
<protein>
    <submittedName>
        <fullName evidence="1">Uncharacterized protein</fullName>
    </submittedName>
</protein>
<dbReference type="AlphaFoldDB" id="A0A7L5A1G3"/>
<comment type="caution">
    <text evidence="1">The sequence shown here is derived from an EMBL/GenBank/DDBJ whole genome shotgun (WGS) entry which is preliminary data.</text>
</comment>
<reference evidence="1 2" key="1">
    <citation type="submission" date="2019-09" db="EMBL/GenBank/DDBJ databases">
        <title>Genome sequence of Hymenobacter sp. M3.</title>
        <authorList>
            <person name="Srinivasan S."/>
        </authorList>
    </citation>
    <scope>NUCLEOTIDE SEQUENCE [LARGE SCALE GENOMIC DNA]</scope>
    <source>
        <strain evidence="1 2">M3</strain>
    </source>
</reference>
<dbReference type="EMBL" id="VTWU01000004">
    <property type="protein sequence ID" value="KAA9332111.1"/>
    <property type="molecule type" value="Genomic_DNA"/>
</dbReference>
<proteinExistence type="predicted"/>